<sequence length="266" mass="28637">MSVMNDMQNSARFAKRRCCNLARIMEFKFVFLVIALLQVLLHCAGAATCVKQDSCTCKFDDGSGVISLSTLNTSTNPDVPSFSVTLGSYEYGYNPCSNFSWLPACNGVAVCQKSTNGQEIFDVGDQKTALFNDAGTQITYQAVVGVVTKTTIVTLQCDATATTAVLTASPEQPPNTYHLNLRSNCACKNGCLGGGLSPGSVLCIIFSVVVILYLVAGVLFLKFVRGAEGKELIPNYEFWKDLPHLIKDGVLFLAGGCKSDSNYEQI</sequence>
<dbReference type="Pfam" id="PF09451">
    <property type="entry name" value="ATG27"/>
    <property type="match status" value="1"/>
</dbReference>
<dbReference type="InterPro" id="IPR009011">
    <property type="entry name" value="Man6P_isomerase_rcpt-bd_dom_sf"/>
</dbReference>
<protein>
    <recommendedName>
        <fullName evidence="6">Autophagy-related protein 27</fullName>
    </recommendedName>
</protein>
<keyword evidence="12" id="KW-0072">Autophagy</keyword>
<keyword evidence="9" id="KW-0732">Signal</keyword>
<dbReference type="InterPro" id="IPR044865">
    <property type="entry name" value="MRH_dom"/>
</dbReference>
<evidence type="ECO:0000256" key="14">
    <source>
        <dbReference type="ARBA" id="ARBA00023128"/>
    </source>
</evidence>
<evidence type="ECO:0000256" key="5">
    <source>
        <dbReference type="ARBA" id="ARBA00005363"/>
    </source>
</evidence>
<keyword evidence="10" id="KW-0653">Protein transport</keyword>
<evidence type="ECO:0000256" key="16">
    <source>
        <dbReference type="ARBA" id="ARBA00023157"/>
    </source>
</evidence>
<keyword evidence="14" id="KW-0496">Mitochondrion</keyword>
<dbReference type="RefSeq" id="XP_038045233.1">
    <property type="nucleotide sequence ID" value="XM_038189305.1"/>
</dbReference>
<keyword evidence="7" id="KW-0813">Transport</keyword>
<keyword evidence="21" id="KW-1185">Reference proteome</keyword>
<name>A0A913Z0P3_PATMI</name>
<keyword evidence="15 18" id="KW-0472">Membrane</keyword>
<dbReference type="PROSITE" id="PS51914">
    <property type="entry name" value="MRH"/>
    <property type="match status" value="1"/>
</dbReference>
<dbReference type="GO" id="GO:0005802">
    <property type="term" value="C:trans-Golgi network"/>
    <property type="evidence" value="ECO:0007669"/>
    <property type="project" value="TreeGrafter"/>
</dbReference>
<keyword evidence="17" id="KW-0968">Cytoplasmic vesicle</keyword>
<evidence type="ECO:0000256" key="17">
    <source>
        <dbReference type="ARBA" id="ARBA00023329"/>
    </source>
</evidence>
<dbReference type="AlphaFoldDB" id="A0A913Z0P3"/>
<comment type="similarity">
    <text evidence="5">Belongs to the ATG27 family.</text>
</comment>
<comment type="subcellular location">
    <subcellularLocation>
        <location evidence="2">Cytoplasmic vesicle membrane</location>
        <topology evidence="2">Single-pass type I membrane protein</topology>
    </subcellularLocation>
    <subcellularLocation>
        <location evidence="3">Golgi apparatus membrane</location>
    </subcellularLocation>
    <subcellularLocation>
        <location evidence="1">Mitochondrion membrane</location>
        <topology evidence="1">Single-pass membrane protein</topology>
    </subcellularLocation>
    <subcellularLocation>
        <location evidence="4">Preautophagosomal structure membrane</location>
        <topology evidence="4">Single-pass type I membrane protein</topology>
    </subcellularLocation>
</comment>
<evidence type="ECO:0000256" key="12">
    <source>
        <dbReference type="ARBA" id="ARBA00023006"/>
    </source>
</evidence>
<evidence type="ECO:0000256" key="2">
    <source>
        <dbReference type="ARBA" id="ARBA00004358"/>
    </source>
</evidence>
<dbReference type="OrthoDB" id="29460at2759"/>
<dbReference type="InterPro" id="IPR018939">
    <property type="entry name" value="Autophagy-rel_prot_27"/>
</dbReference>
<dbReference type="SUPFAM" id="SSF50911">
    <property type="entry name" value="Mannose 6-phosphate receptor domain"/>
    <property type="match status" value="1"/>
</dbReference>
<dbReference type="EnsemblMetazoa" id="XM_038189304.1">
    <property type="protein sequence ID" value="XP_038045232.1"/>
    <property type="gene ID" value="LOC119719809"/>
</dbReference>
<keyword evidence="16" id="KW-1015">Disulfide bond</keyword>
<dbReference type="GO" id="GO:0000139">
    <property type="term" value="C:Golgi membrane"/>
    <property type="evidence" value="ECO:0007669"/>
    <property type="project" value="UniProtKB-SubCell"/>
</dbReference>
<evidence type="ECO:0000256" key="18">
    <source>
        <dbReference type="SAM" id="Phobius"/>
    </source>
</evidence>
<accession>A0A913Z0P3</accession>
<dbReference type="OMA" id="QIYYSAT"/>
<evidence type="ECO:0000256" key="8">
    <source>
        <dbReference type="ARBA" id="ARBA00022692"/>
    </source>
</evidence>
<dbReference type="EnsemblMetazoa" id="XM_038189305.1">
    <property type="protein sequence ID" value="XP_038045233.1"/>
    <property type="gene ID" value="LOC119719809"/>
</dbReference>
<evidence type="ECO:0000313" key="21">
    <source>
        <dbReference type="Proteomes" id="UP000887568"/>
    </source>
</evidence>
<evidence type="ECO:0000256" key="4">
    <source>
        <dbReference type="ARBA" id="ARBA00004472"/>
    </source>
</evidence>
<dbReference type="RefSeq" id="XP_038045232.1">
    <property type="nucleotide sequence ID" value="XM_038189304.1"/>
</dbReference>
<evidence type="ECO:0000256" key="11">
    <source>
        <dbReference type="ARBA" id="ARBA00022989"/>
    </source>
</evidence>
<dbReference type="PANTHER" id="PTHR15071:SF0">
    <property type="entry name" value="MANNOSE 6-PHOSPHATE RECEPTOR-LIKE PROTEIN 1"/>
    <property type="match status" value="1"/>
</dbReference>
<keyword evidence="13" id="KW-0333">Golgi apparatus</keyword>
<keyword evidence="11 18" id="KW-1133">Transmembrane helix</keyword>
<organism evidence="20 21">
    <name type="scientific">Patiria miniata</name>
    <name type="common">Bat star</name>
    <name type="synonym">Asterina miniata</name>
    <dbReference type="NCBI Taxonomy" id="46514"/>
    <lineage>
        <taxon>Eukaryota</taxon>
        <taxon>Metazoa</taxon>
        <taxon>Echinodermata</taxon>
        <taxon>Eleutherozoa</taxon>
        <taxon>Asterozoa</taxon>
        <taxon>Asteroidea</taxon>
        <taxon>Valvatacea</taxon>
        <taxon>Valvatida</taxon>
        <taxon>Asterinidae</taxon>
        <taxon>Patiria</taxon>
    </lineage>
</organism>
<dbReference type="PANTHER" id="PTHR15071">
    <property type="entry name" value="MANNOSE-6-PHOSPHATE RECEPTOR FAMILY MEMBER"/>
    <property type="match status" value="1"/>
</dbReference>
<evidence type="ECO:0000256" key="6">
    <source>
        <dbReference type="ARBA" id="ARBA00013776"/>
    </source>
</evidence>
<evidence type="ECO:0000256" key="1">
    <source>
        <dbReference type="ARBA" id="ARBA00004304"/>
    </source>
</evidence>
<evidence type="ECO:0000259" key="19">
    <source>
        <dbReference type="PROSITE" id="PS51914"/>
    </source>
</evidence>
<proteinExistence type="inferred from homology"/>
<evidence type="ECO:0000256" key="3">
    <source>
        <dbReference type="ARBA" id="ARBA00004394"/>
    </source>
</evidence>
<keyword evidence="8 18" id="KW-0812">Transmembrane</keyword>
<feature type="domain" description="MRH" evidence="19">
    <location>
        <begin position="53"/>
        <end position="189"/>
    </location>
</feature>
<feature type="transmembrane region" description="Helical" evidence="18">
    <location>
        <begin position="199"/>
        <end position="221"/>
    </location>
</feature>
<evidence type="ECO:0000256" key="7">
    <source>
        <dbReference type="ARBA" id="ARBA00022448"/>
    </source>
</evidence>
<evidence type="ECO:0000313" key="20">
    <source>
        <dbReference type="EnsemblMetazoa" id="XP_038045232.1"/>
    </source>
</evidence>
<dbReference type="Proteomes" id="UP000887568">
    <property type="component" value="Unplaced"/>
</dbReference>
<evidence type="ECO:0000256" key="9">
    <source>
        <dbReference type="ARBA" id="ARBA00022729"/>
    </source>
</evidence>
<evidence type="ECO:0000256" key="13">
    <source>
        <dbReference type="ARBA" id="ARBA00023034"/>
    </source>
</evidence>
<dbReference type="Gene3D" id="2.70.130.10">
    <property type="entry name" value="Mannose-6-phosphate receptor binding domain"/>
    <property type="match status" value="1"/>
</dbReference>
<evidence type="ECO:0000256" key="15">
    <source>
        <dbReference type="ARBA" id="ARBA00023136"/>
    </source>
</evidence>
<dbReference type="GeneID" id="119719809"/>
<evidence type="ECO:0000256" key="10">
    <source>
        <dbReference type="ARBA" id="ARBA00022927"/>
    </source>
</evidence>
<dbReference type="GO" id="GO:0010008">
    <property type="term" value="C:endosome membrane"/>
    <property type="evidence" value="ECO:0007669"/>
    <property type="project" value="UniProtKB-SubCell"/>
</dbReference>
<reference evidence="20" key="1">
    <citation type="submission" date="2022-11" db="UniProtKB">
        <authorList>
            <consortium name="EnsemblMetazoa"/>
        </authorList>
    </citation>
    <scope>IDENTIFICATION</scope>
</reference>